<gene>
    <name evidence="2" type="ORF">JGI4_02270</name>
</gene>
<dbReference type="Gene3D" id="3.30.70.1070">
    <property type="entry name" value="Sporulation related repeat"/>
    <property type="match status" value="1"/>
</dbReference>
<organism evidence="2 3">
    <name type="scientific">Candidatus Kryptonium thompsonii</name>
    <dbReference type="NCBI Taxonomy" id="1633631"/>
    <lineage>
        <taxon>Bacteria</taxon>
        <taxon>Pseudomonadati</taxon>
        <taxon>Candidatus Kryptoniota</taxon>
        <taxon>Candidatus Kryptonium</taxon>
    </lineage>
</organism>
<proteinExistence type="predicted"/>
<dbReference type="Pfam" id="PF05036">
    <property type="entry name" value="SPOR"/>
    <property type="match status" value="1"/>
</dbReference>
<feature type="domain" description="SPOR" evidence="1">
    <location>
        <begin position="52"/>
        <end position="134"/>
    </location>
</feature>
<evidence type="ECO:0000313" key="3">
    <source>
        <dbReference type="Proteomes" id="UP000182011"/>
    </source>
</evidence>
<accession>A0A0P1P3F6</accession>
<dbReference type="STRING" id="1633631.GCA_001442925_02263"/>
<dbReference type="Proteomes" id="UP000182011">
    <property type="component" value="Unassembled WGS sequence"/>
</dbReference>
<dbReference type="GO" id="GO:0042834">
    <property type="term" value="F:peptidoglycan binding"/>
    <property type="evidence" value="ECO:0007669"/>
    <property type="project" value="InterPro"/>
</dbReference>
<protein>
    <submittedName>
        <fullName evidence="2">Sporulation related domain-containing protein</fullName>
    </submittedName>
</protein>
<dbReference type="AlphaFoldDB" id="A0A0P1MD07"/>
<evidence type="ECO:0000259" key="1">
    <source>
        <dbReference type="PROSITE" id="PS51724"/>
    </source>
</evidence>
<reference evidence="2 3" key="1">
    <citation type="submission" date="2015-11" db="EMBL/GenBank/DDBJ databases">
        <authorList>
            <person name="Zhang Y."/>
            <person name="Guo Z."/>
        </authorList>
    </citation>
    <scope>NUCLEOTIDE SEQUENCE [LARGE SCALE GENOMIC DNA]</scope>
    <source>
        <strain evidence="2">JGI-4</strain>
    </source>
</reference>
<dbReference type="InterPro" id="IPR007730">
    <property type="entry name" value="SPOR-like_dom"/>
</dbReference>
<evidence type="ECO:0000313" key="2">
    <source>
        <dbReference type="EMBL" id="CUU09091.1"/>
    </source>
</evidence>
<dbReference type="InterPro" id="IPR036680">
    <property type="entry name" value="SPOR-like_sf"/>
</dbReference>
<dbReference type="PROSITE" id="PS51724">
    <property type="entry name" value="SPOR"/>
    <property type="match status" value="1"/>
</dbReference>
<name>A0A0P1MD07_9BACT</name>
<dbReference type="EMBL" id="FAOP01000013">
    <property type="protein sequence ID" value="CUU09091.1"/>
    <property type="molecule type" value="Genomic_DNA"/>
</dbReference>
<dbReference type="SUPFAM" id="SSF110997">
    <property type="entry name" value="Sporulation related repeat"/>
    <property type="match status" value="1"/>
</dbReference>
<sequence>MLSKILLPLFILCEIMFSQSVDSLLYYEKQFNPALYDIKDLVFPHLLPTRSEETSLGFRVQVLVTNRLDSANSVKNSLQSLLSSSIFQSQKVYIIYEPPNYKVRVGDFERLQDASVLRKFLIENGFEYAWIVNDRIKK</sequence>
<accession>A0A0P1MD07</accession>
<accession>A0A0S4NFB6</accession>